<accession>A0A6J6CM25</accession>
<dbReference type="EMBL" id="CAEZSZ010000025">
    <property type="protein sequence ID" value="CAB4552175.1"/>
    <property type="molecule type" value="Genomic_DNA"/>
</dbReference>
<reference evidence="3" key="1">
    <citation type="submission" date="2020-05" db="EMBL/GenBank/DDBJ databases">
        <authorList>
            <person name="Chiriac C."/>
            <person name="Salcher M."/>
            <person name="Ghai R."/>
            <person name="Kavagutti S V."/>
        </authorList>
    </citation>
    <scope>NUCLEOTIDE SEQUENCE</scope>
</reference>
<protein>
    <submittedName>
        <fullName evidence="3">Unannotated protein</fullName>
    </submittedName>
</protein>
<name>A0A6J6CM25_9ZZZZ</name>
<feature type="domain" description="YdbS-like PH" evidence="2">
    <location>
        <begin position="70"/>
        <end position="105"/>
    </location>
</feature>
<gene>
    <name evidence="3" type="ORF">UFOPK1561_00360</name>
    <name evidence="4" type="ORF">UFOPK2044_00240</name>
</gene>
<evidence type="ECO:0000256" key="1">
    <source>
        <dbReference type="SAM" id="Phobius"/>
    </source>
</evidence>
<evidence type="ECO:0000313" key="4">
    <source>
        <dbReference type="EMBL" id="CAB4628883.1"/>
    </source>
</evidence>
<dbReference type="Pfam" id="PF03703">
    <property type="entry name" value="bPH_2"/>
    <property type="match status" value="1"/>
</dbReference>
<dbReference type="AlphaFoldDB" id="A0A6J6CM25"/>
<feature type="transmembrane region" description="Helical" evidence="1">
    <location>
        <begin position="45"/>
        <end position="67"/>
    </location>
</feature>
<dbReference type="EMBL" id="CAEZVO010000018">
    <property type="protein sequence ID" value="CAB4628883.1"/>
    <property type="molecule type" value="Genomic_DNA"/>
</dbReference>
<keyword evidence="1" id="KW-0812">Transmembrane</keyword>
<evidence type="ECO:0000259" key="2">
    <source>
        <dbReference type="Pfam" id="PF03703"/>
    </source>
</evidence>
<evidence type="ECO:0000313" key="3">
    <source>
        <dbReference type="EMBL" id="CAB4552175.1"/>
    </source>
</evidence>
<keyword evidence="1" id="KW-0472">Membrane</keyword>
<organism evidence="3">
    <name type="scientific">freshwater metagenome</name>
    <dbReference type="NCBI Taxonomy" id="449393"/>
    <lineage>
        <taxon>unclassified sequences</taxon>
        <taxon>metagenomes</taxon>
        <taxon>ecological metagenomes</taxon>
    </lineage>
</organism>
<proteinExistence type="predicted"/>
<keyword evidence="1" id="KW-1133">Transmembrane helix</keyword>
<feature type="transmembrane region" description="Helical" evidence="1">
    <location>
        <begin position="20"/>
        <end position="39"/>
    </location>
</feature>
<dbReference type="InterPro" id="IPR005182">
    <property type="entry name" value="YdbS-like_PH"/>
</dbReference>
<sequence>MSFLAETRIARLRPRGSKLILPTLVLFLAAFAASFFSFPEPWQQITLWSICGAISFFFWLLPVLKFFSTYLEITSTRVKYRAGLMGQRRKEISLSQIKDVQISRGRSISLIIEGQEPFSIRGIPKHKMVAVEIDRLAASL</sequence>